<evidence type="ECO:0000313" key="1">
    <source>
        <dbReference type="EMBL" id="KRZ46841.1"/>
    </source>
</evidence>
<gene>
    <name evidence="1" type="ORF">T02_11098</name>
</gene>
<reference evidence="1 2" key="1">
    <citation type="submission" date="2015-05" db="EMBL/GenBank/DDBJ databases">
        <title>Evolution of Trichinella species and genotypes.</title>
        <authorList>
            <person name="Korhonen P.K."/>
            <person name="Edoardo P."/>
            <person name="Giuseppe L.R."/>
            <person name="Gasser R.B."/>
        </authorList>
    </citation>
    <scope>NUCLEOTIDE SEQUENCE [LARGE SCALE GENOMIC DNA]</scope>
    <source>
        <strain evidence="1">ISS10</strain>
    </source>
</reference>
<proteinExistence type="predicted"/>
<accession>A0A0V1KHS6</accession>
<sequence length="32" mass="3675">MNLSKTPSFIRLKERSVKYCKLIRAVANCAFS</sequence>
<evidence type="ECO:0000313" key="2">
    <source>
        <dbReference type="Proteomes" id="UP000054721"/>
    </source>
</evidence>
<organism evidence="1 2">
    <name type="scientific">Trichinella nativa</name>
    <dbReference type="NCBI Taxonomy" id="6335"/>
    <lineage>
        <taxon>Eukaryota</taxon>
        <taxon>Metazoa</taxon>
        <taxon>Ecdysozoa</taxon>
        <taxon>Nematoda</taxon>
        <taxon>Enoplea</taxon>
        <taxon>Dorylaimia</taxon>
        <taxon>Trichinellida</taxon>
        <taxon>Trichinellidae</taxon>
        <taxon>Trichinella</taxon>
    </lineage>
</organism>
<keyword evidence="2" id="KW-1185">Reference proteome</keyword>
<dbReference type="Proteomes" id="UP000054721">
    <property type="component" value="Unassembled WGS sequence"/>
</dbReference>
<protein>
    <submittedName>
        <fullName evidence="1">Uncharacterized protein</fullName>
    </submittedName>
</protein>
<comment type="caution">
    <text evidence="1">The sequence shown here is derived from an EMBL/GenBank/DDBJ whole genome shotgun (WGS) entry which is preliminary data.</text>
</comment>
<name>A0A0V1KHS6_9BILA</name>
<dbReference type="EMBL" id="JYDW01002043">
    <property type="protein sequence ID" value="KRZ46841.1"/>
    <property type="molecule type" value="Genomic_DNA"/>
</dbReference>
<dbReference type="AlphaFoldDB" id="A0A0V1KHS6"/>